<organism evidence="1">
    <name type="scientific">uncultured gamma proteobacterium HF0010_01E20</name>
    <dbReference type="NCBI Taxonomy" id="710977"/>
    <lineage>
        <taxon>Bacteria</taxon>
        <taxon>Pseudomonadati</taxon>
        <taxon>Pseudomonadota</taxon>
        <taxon>Gammaproteobacteria</taxon>
        <taxon>environmental samples</taxon>
    </lineage>
</organism>
<sequence length="72" mass="7932">MKLRNCEPFAAAFRRLAVFLVAVFAFASAAIAFPLSCRPRVLPRPQSQKGAKSSRCVPRKLHPSCSVFVAVR</sequence>
<evidence type="ECO:0000313" key="1">
    <source>
        <dbReference type="EMBL" id="ADI16595.1"/>
    </source>
</evidence>
<reference evidence="1" key="1">
    <citation type="journal article" date="2011" name="Environ. Microbiol.">
        <title>Time-series analyses of Monterey Bay coastal microbial picoplankton using a 'genome proxy' microarray.</title>
        <authorList>
            <person name="Rich V.I."/>
            <person name="Pham V.D."/>
            <person name="Eppley J."/>
            <person name="Shi Y."/>
            <person name="DeLong E.F."/>
        </authorList>
    </citation>
    <scope>NUCLEOTIDE SEQUENCE</scope>
</reference>
<dbReference type="EMBL" id="GU474841">
    <property type="protein sequence ID" value="ADI16595.1"/>
    <property type="molecule type" value="Genomic_DNA"/>
</dbReference>
<protein>
    <submittedName>
        <fullName evidence="1">Uncharacterized protein</fullName>
    </submittedName>
</protein>
<proteinExistence type="predicted"/>
<dbReference type="AlphaFoldDB" id="E0XQA4"/>
<name>E0XQA4_9GAMM</name>
<accession>E0XQA4</accession>